<evidence type="ECO:0000313" key="10">
    <source>
        <dbReference type="EMBL" id="QDH78870.1"/>
    </source>
</evidence>
<dbReference type="EC" id="3.2.1.51" evidence="3"/>
<dbReference type="InterPro" id="IPR017853">
    <property type="entry name" value="GH"/>
</dbReference>
<dbReference type="EMBL" id="CP041253">
    <property type="protein sequence ID" value="QDH78870.1"/>
    <property type="molecule type" value="Genomic_DNA"/>
</dbReference>
<dbReference type="KEGG" id="echi:FKX85_07400"/>
<dbReference type="InterPro" id="IPR057739">
    <property type="entry name" value="Glyco_hydro_29_N"/>
</dbReference>
<evidence type="ECO:0000256" key="7">
    <source>
        <dbReference type="PIRSR" id="PIRSR001092-1"/>
    </source>
</evidence>
<dbReference type="GO" id="GO:0005764">
    <property type="term" value="C:lysosome"/>
    <property type="evidence" value="ECO:0007669"/>
    <property type="project" value="TreeGrafter"/>
</dbReference>
<evidence type="ECO:0000256" key="3">
    <source>
        <dbReference type="ARBA" id="ARBA00012662"/>
    </source>
</evidence>
<feature type="chain" id="PRO_5021706269" description="alpha-L-fucosidase" evidence="8">
    <location>
        <begin position="21"/>
        <end position="439"/>
    </location>
</feature>
<feature type="signal peptide" evidence="8">
    <location>
        <begin position="1"/>
        <end position="20"/>
    </location>
</feature>
<dbReference type="PANTHER" id="PTHR10030">
    <property type="entry name" value="ALPHA-L-FUCOSIDASE"/>
    <property type="match status" value="1"/>
</dbReference>
<dbReference type="GO" id="GO:0004560">
    <property type="term" value="F:alpha-L-fucosidase activity"/>
    <property type="evidence" value="ECO:0007669"/>
    <property type="project" value="InterPro"/>
</dbReference>
<feature type="site" description="May be important for catalysis" evidence="7">
    <location>
        <position position="255"/>
    </location>
</feature>
<evidence type="ECO:0000256" key="4">
    <source>
        <dbReference type="ARBA" id="ARBA00022729"/>
    </source>
</evidence>
<dbReference type="PIRSF" id="PIRSF001092">
    <property type="entry name" value="Alpha-L-fucosidase"/>
    <property type="match status" value="1"/>
</dbReference>
<comment type="function">
    <text evidence="1">Alpha-L-fucosidase is responsible for hydrolyzing the alpha-1,6-linked fucose joined to the reducing-end N-acetylglucosamine of the carbohydrate moieties of glycoproteins.</text>
</comment>
<keyword evidence="11" id="KW-1185">Reference proteome</keyword>
<evidence type="ECO:0000256" key="2">
    <source>
        <dbReference type="ARBA" id="ARBA00007951"/>
    </source>
</evidence>
<dbReference type="AlphaFoldDB" id="A0A514CGH5"/>
<dbReference type="Pfam" id="PF01120">
    <property type="entry name" value="Alpha_L_fucos"/>
    <property type="match status" value="1"/>
</dbReference>
<reference evidence="10 11" key="1">
    <citation type="submission" date="2019-06" db="EMBL/GenBank/DDBJ databases">
        <title>Echinicola alkalisoli sp. nov. isolated from saline soil.</title>
        <authorList>
            <person name="Sun J.-Q."/>
            <person name="Xu L."/>
        </authorList>
    </citation>
    <scope>NUCLEOTIDE SEQUENCE [LARGE SCALE GENOMIC DNA]</scope>
    <source>
        <strain evidence="10 11">LN3S3</strain>
    </source>
</reference>
<comment type="similarity">
    <text evidence="2">Belongs to the glycosyl hydrolase 29 family.</text>
</comment>
<dbReference type="InterPro" id="IPR016286">
    <property type="entry name" value="FUC_metazoa-typ"/>
</dbReference>
<keyword evidence="4 8" id="KW-0732">Signal</keyword>
<dbReference type="Proteomes" id="UP000316614">
    <property type="component" value="Chromosome"/>
</dbReference>
<dbReference type="GO" id="GO:0006004">
    <property type="term" value="P:fucose metabolic process"/>
    <property type="evidence" value="ECO:0007669"/>
    <property type="project" value="InterPro"/>
</dbReference>
<dbReference type="OrthoDB" id="107551at2"/>
<dbReference type="InterPro" id="IPR000933">
    <property type="entry name" value="Glyco_hydro_29"/>
</dbReference>
<organism evidence="10 11">
    <name type="scientific">Echinicola soli</name>
    <dbReference type="NCBI Taxonomy" id="2591634"/>
    <lineage>
        <taxon>Bacteria</taxon>
        <taxon>Pseudomonadati</taxon>
        <taxon>Bacteroidota</taxon>
        <taxon>Cytophagia</taxon>
        <taxon>Cytophagales</taxon>
        <taxon>Cyclobacteriaceae</taxon>
        <taxon>Echinicola</taxon>
    </lineage>
</organism>
<keyword evidence="6" id="KW-0326">Glycosidase</keyword>
<dbReference type="PANTHER" id="PTHR10030:SF37">
    <property type="entry name" value="ALPHA-L-FUCOSIDASE-RELATED"/>
    <property type="match status" value="1"/>
</dbReference>
<evidence type="ECO:0000256" key="1">
    <source>
        <dbReference type="ARBA" id="ARBA00004071"/>
    </source>
</evidence>
<proteinExistence type="inferred from homology"/>
<dbReference type="SMART" id="SM00812">
    <property type="entry name" value="Alpha_L_fucos"/>
    <property type="match status" value="1"/>
</dbReference>
<dbReference type="Gene3D" id="3.20.20.80">
    <property type="entry name" value="Glycosidases"/>
    <property type="match status" value="1"/>
</dbReference>
<dbReference type="SUPFAM" id="SSF51445">
    <property type="entry name" value="(Trans)glycosidases"/>
    <property type="match status" value="1"/>
</dbReference>
<keyword evidence="5" id="KW-0378">Hydrolase</keyword>
<name>A0A514CGH5_9BACT</name>
<feature type="domain" description="Glycoside hydrolase family 29 N-terminal" evidence="9">
    <location>
        <begin position="28"/>
        <end position="323"/>
    </location>
</feature>
<sequence length="439" mass="50051">MGKLKVAMVLVLLMCNVAEALPQEKVLNLNRPGREAWFSSLGFGMFIHWSMDVQLGTVISHSMVGASDDYLERYITELPKTFNPQEFDAESWAKAAKKAGMKYVVFTAKHHNGFCMYDTKTTDFSIMNTPYGKDVTKVVVDAFRKEGLAVGIYFSPEDFYFLHQQGNTISRTLPTAKAAHNEPLNDYVKDQMRELMTSYGDIDIVFLDALDQYAKTEIAKVCWEVNPEVVVTRGAIPTPEQTTPDSPMASCWEACYTLGDQWQYRPTNERYKTAEQTIEKLIEIRSKGGNFLLNFAPDAAGNLPPDQAAVLNELSLWMFINDEAFRNTIPLKTIREGDIWFLKKKDQSTIYAFLTEDNWELGDRRTYILNSFKATPETKVSVLGQNSEILEYRPKVDVSSSYKEIEDGLEISVVRAQRIYNDRKWPNPIVVKLENIAIR</sequence>
<evidence type="ECO:0000256" key="5">
    <source>
        <dbReference type="ARBA" id="ARBA00022801"/>
    </source>
</evidence>
<evidence type="ECO:0000256" key="6">
    <source>
        <dbReference type="ARBA" id="ARBA00023295"/>
    </source>
</evidence>
<evidence type="ECO:0000259" key="9">
    <source>
        <dbReference type="Pfam" id="PF01120"/>
    </source>
</evidence>
<evidence type="ECO:0000313" key="11">
    <source>
        <dbReference type="Proteomes" id="UP000316614"/>
    </source>
</evidence>
<dbReference type="PRINTS" id="PR00741">
    <property type="entry name" value="GLHYDRLASE29"/>
</dbReference>
<evidence type="ECO:0000256" key="8">
    <source>
        <dbReference type="SAM" id="SignalP"/>
    </source>
</evidence>
<dbReference type="RefSeq" id="WP_141614123.1">
    <property type="nucleotide sequence ID" value="NZ_CP041253.1"/>
</dbReference>
<dbReference type="GO" id="GO:0016139">
    <property type="term" value="P:glycoside catabolic process"/>
    <property type="evidence" value="ECO:0007669"/>
    <property type="project" value="TreeGrafter"/>
</dbReference>
<gene>
    <name evidence="10" type="ORF">FKX85_07400</name>
</gene>
<accession>A0A514CGH5</accession>
<protein>
    <recommendedName>
        <fullName evidence="3">alpha-L-fucosidase</fullName>
        <ecNumber evidence="3">3.2.1.51</ecNumber>
    </recommendedName>
</protein>